<reference evidence="1" key="1">
    <citation type="submission" date="2023-08" db="EMBL/GenBank/DDBJ databases">
        <title>New molecular markers tilS and rpoB for phylogenetic and monitoring studies of the genus Thiothrix biodiversity.</title>
        <authorList>
            <person name="Ravin N.V."/>
            <person name="Smolyakov D."/>
            <person name="Markov N.D."/>
            <person name="Beletsky A.V."/>
            <person name="Mardanov A.V."/>
            <person name="Rudenko T.S."/>
            <person name="Grabovich M.Y."/>
        </authorList>
    </citation>
    <scope>NUCLEOTIDE SEQUENCE</scope>
    <source>
        <strain evidence="1">DNT52</strain>
    </source>
</reference>
<sequence length="105" mass="11068">MGTTTGGQSVKFMDWTSTTDTTGTLWKSINGTGDISLTGLHKLADGTLVATGGKEYVNCQWKTLGDANGDGYVFKVSPQNANGTFNFEVDRAANCGLQVLKGTLN</sequence>
<dbReference type="RefSeq" id="WP_308872033.1">
    <property type="nucleotide sequence ID" value="NZ_CP133197.1"/>
</dbReference>
<organism evidence="1">
    <name type="scientific">Thiothrix subterranea</name>
    <dbReference type="NCBI Taxonomy" id="2735563"/>
    <lineage>
        <taxon>Bacteria</taxon>
        <taxon>Pseudomonadati</taxon>
        <taxon>Pseudomonadota</taxon>
        <taxon>Gammaproteobacteria</taxon>
        <taxon>Thiotrichales</taxon>
        <taxon>Thiotrichaceae</taxon>
        <taxon>Thiothrix</taxon>
    </lineage>
</organism>
<protein>
    <submittedName>
        <fullName evidence="1">Uncharacterized protein</fullName>
    </submittedName>
</protein>
<dbReference type="Proteomes" id="UP001229862">
    <property type="component" value="Chromosome"/>
</dbReference>
<dbReference type="AlphaFoldDB" id="A0AA51MQ58"/>
<name>A0AA51MQ58_9GAMM</name>
<gene>
    <name evidence="1" type="ORF">RCG00_02495</name>
</gene>
<dbReference type="EMBL" id="CP133217">
    <property type="protein sequence ID" value="WML87236.1"/>
    <property type="molecule type" value="Genomic_DNA"/>
</dbReference>
<proteinExistence type="predicted"/>
<accession>A0AA51MQ58</accession>
<evidence type="ECO:0000313" key="1">
    <source>
        <dbReference type="EMBL" id="WML87236.1"/>
    </source>
</evidence>